<dbReference type="SUPFAM" id="SSF49299">
    <property type="entry name" value="PKD domain"/>
    <property type="match status" value="1"/>
</dbReference>
<dbReference type="Gene3D" id="3.40.50.12090">
    <property type="match status" value="1"/>
</dbReference>
<keyword evidence="2" id="KW-0732">Signal</keyword>
<gene>
    <name evidence="4" type="ordered locus">Caci_0507</name>
</gene>
<evidence type="ECO:0000256" key="2">
    <source>
        <dbReference type="SAM" id="SignalP"/>
    </source>
</evidence>
<dbReference type="InterPro" id="IPR000601">
    <property type="entry name" value="PKD_dom"/>
</dbReference>
<dbReference type="AlphaFoldDB" id="C7PXA3"/>
<dbReference type="RefSeq" id="WP_012784749.1">
    <property type="nucleotide sequence ID" value="NC_013131.1"/>
</dbReference>
<dbReference type="CDD" id="cd00146">
    <property type="entry name" value="PKD"/>
    <property type="match status" value="1"/>
</dbReference>
<sequence precursor="true">MTRIRLAAPLILSSAALISALMPPLTASAAGTASTPCAPAPVTGTPTGPLTAAVQSDDFPSLSGGLPPTHGPNQPGVFHLSGSGGVSPIVCFQYSVPETGVSNATISADASGRANLTLALPYAGLASVTVSAVDAAGNVSAPVTYSFNVLSAVPTKLSAQIEIGGSSDGTVTGVVTASGPNPVLNYHVDFGDGTTVNQASPAFRHVYRSTWWYQIVVTVTDSSGATTTATALNVRTTVPSTMQRVSGTTRYDTSTAVSRRLWADAADDQTDRLAAHTVVLASGATFPDALAGIPLASYKQGPLLLTEPQQLTDTTRQEIHRVLPKGGTVYVLGGQNAVSPDVAATLSGDGYHVIRYGGKTRYETALIIAKQGLDNPAHVVIATGTDYPDALAAGPAATGRLSSGGKPAAILLSDGATFNDAATAAYIRSKLVRYQTGMPNVTAIGWSSTLAGLAMIGVPDYIIDSTIKPGTPAKSGGDSWGTDIGTLYFIAGADRYTTAEGVAIEDTGPDCCAPDDPFVGYASGNGFADALTGGAALATLHGRLFLTAPNYVPTATTAIFPGPPDQVKGTTYTGTVFGGTQAVSQGVEDRLAQVLEAKEQ</sequence>
<dbReference type="InterPro" id="IPR035986">
    <property type="entry name" value="PKD_dom_sf"/>
</dbReference>
<dbReference type="InterPro" id="IPR007253">
    <property type="entry name" value="Cell_wall-bd_2"/>
</dbReference>
<keyword evidence="5" id="KW-1185">Reference proteome</keyword>
<organism evidence="4 5">
    <name type="scientific">Catenulispora acidiphila (strain DSM 44928 / JCM 14897 / NBRC 102108 / NRRL B-24433 / ID139908)</name>
    <dbReference type="NCBI Taxonomy" id="479433"/>
    <lineage>
        <taxon>Bacteria</taxon>
        <taxon>Bacillati</taxon>
        <taxon>Actinomycetota</taxon>
        <taxon>Actinomycetes</taxon>
        <taxon>Catenulisporales</taxon>
        <taxon>Catenulisporaceae</taxon>
        <taxon>Catenulispora</taxon>
    </lineage>
</organism>
<dbReference type="Pfam" id="PF18911">
    <property type="entry name" value="PKD_4"/>
    <property type="match status" value="1"/>
</dbReference>
<dbReference type="Proteomes" id="UP000000851">
    <property type="component" value="Chromosome"/>
</dbReference>
<dbReference type="Gene3D" id="2.60.40.10">
    <property type="entry name" value="Immunoglobulins"/>
    <property type="match status" value="1"/>
</dbReference>
<dbReference type="eggNOG" id="COG3291">
    <property type="taxonomic scope" value="Bacteria"/>
</dbReference>
<evidence type="ECO:0000259" key="3">
    <source>
        <dbReference type="PROSITE" id="PS50093"/>
    </source>
</evidence>
<evidence type="ECO:0000256" key="1">
    <source>
        <dbReference type="SAM" id="MobiDB-lite"/>
    </source>
</evidence>
<dbReference type="InterPro" id="IPR051922">
    <property type="entry name" value="Bact_Sporulation_Assoc"/>
</dbReference>
<dbReference type="Pfam" id="PF04122">
    <property type="entry name" value="CW_binding_2"/>
    <property type="match status" value="3"/>
</dbReference>
<dbReference type="InterPro" id="IPR013783">
    <property type="entry name" value="Ig-like_fold"/>
</dbReference>
<evidence type="ECO:0000313" key="5">
    <source>
        <dbReference type="Proteomes" id="UP000000851"/>
    </source>
</evidence>
<feature type="signal peptide" evidence="2">
    <location>
        <begin position="1"/>
        <end position="29"/>
    </location>
</feature>
<accession>C7PXA3</accession>
<dbReference type="STRING" id="479433.Caci_0507"/>
<feature type="region of interest" description="Disordered" evidence="1">
    <location>
        <begin position="56"/>
        <end position="78"/>
    </location>
</feature>
<feature type="chain" id="PRO_5002982280" evidence="2">
    <location>
        <begin position="30"/>
        <end position="600"/>
    </location>
</feature>
<dbReference type="PANTHER" id="PTHR30032:SF8">
    <property type="entry name" value="GERMINATION-SPECIFIC N-ACETYLMURAMOYL-L-ALANINE AMIDASE"/>
    <property type="match status" value="1"/>
</dbReference>
<protein>
    <submittedName>
        <fullName evidence="4">Putative cell wall binding repeat 2-containing protein</fullName>
    </submittedName>
</protein>
<dbReference type="InParanoid" id="C7PXA3"/>
<name>C7PXA3_CATAD</name>
<dbReference type="EMBL" id="CP001700">
    <property type="protein sequence ID" value="ACU69454.1"/>
    <property type="molecule type" value="Genomic_DNA"/>
</dbReference>
<dbReference type="HOGENOM" id="CLU_454698_0_0_11"/>
<dbReference type="KEGG" id="cai:Caci_0507"/>
<dbReference type="GO" id="GO:0005975">
    <property type="term" value="P:carbohydrate metabolic process"/>
    <property type="evidence" value="ECO:0007669"/>
    <property type="project" value="UniProtKB-ARBA"/>
</dbReference>
<reference evidence="4 5" key="1">
    <citation type="journal article" date="2009" name="Stand. Genomic Sci.">
        <title>Complete genome sequence of Catenulispora acidiphila type strain (ID 139908).</title>
        <authorList>
            <person name="Copeland A."/>
            <person name="Lapidus A."/>
            <person name="Glavina Del Rio T."/>
            <person name="Nolan M."/>
            <person name="Lucas S."/>
            <person name="Chen F."/>
            <person name="Tice H."/>
            <person name="Cheng J.F."/>
            <person name="Bruce D."/>
            <person name="Goodwin L."/>
            <person name="Pitluck S."/>
            <person name="Mikhailova N."/>
            <person name="Pati A."/>
            <person name="Ivanova N."/>
            <person name="Mavromatis K."/>
            <person name="Chen A."/>
            <person name="Palaniappan K."/>
            <person name="Chain P."/>
            <person name="Land M."/>
            <person name="Hauser L."/>
            <person name="Chang Y.J."/>
            <person name="Jeffries C.D."/>
            <person name="Chertkov O."/>
            <person name="Brettin T."/>
            <person name="Detter J.C."/>
            <person name="Han C."/>
            <person name="Ali Z."/>
            <person name="Tindall B.J."/>
            <person name="Goker M."/>
            <person name="Bristow J."/>
            <person name="Eisen J.A."/>
            <person name="Markowitz V."/>
            <person name="Hugenholtz P."/>
            <person name="Kyrpides N.C."/>
            <person name="Klenk H.P."/>
        </authorList>
    </citation>
    <scope>NUCLEOTIDE SEQUENCE [LARGE SCALE GENOMIC DNA]</scope>
    <source>
        <strain evidence="5">DSM 44928 / JCM 14897 / NBRC 102108 / NRRL B-24433 / ID139908</strain>
    </source>
</reference>
<feature type="domain" description="PKD" evidence="3">
    <location>
        <begin position="181"/>
        <end position="241"/>
    </location>
</feature>
<dbReference type="PROSITE" id="PS50093">
    <property type="entry name" value="PKD"/>
    <property type="match status" value="1"/>
</dbReference>
<proteinExistence type="predicted"/>
<evidence type="ECO:0000313" key="4">
    <source>
        <dbReference type="EMBL" id="ACU69454.1"/>
    </source>
</evidence>
<dbReference type="OrthoDB" id="5143602at2"/>
<dbReference type="PANTHER" id="PTHR30032">
    <property type="entry name" value="N-ACETYLMURAMOYL-L-ALANINE AMIDASE-RELATED"/>
    <property type="match status" value="1"/>
</dbReference>